<dbReference type="Gene3D" id="2.60.40.1180">
    <property type="entry name" value="Golgi alpha-mannosidase II"/>
    <property type="match status" value="1"/>
</dbReference>
<dbReference type="InterPro" id="IPR017853">
    <property type="entry name" value="GH"/>
</dbReference>
<evidence type="ECO:0000256" key="2">
    <source>
        <dbReference type="ARBA" id="ARBA00004881"/>
    </source>
</evidence>
<dbReference type="AlphaFoldDB" id="A0A4V1LFN0"/>
<evidence type="ECO:0000256" key="3">
    <source>
        <dbReference type="ARBA" id="ARBA00007186"/>
    </source>
</evidence>
<dbReference type="PANTHER" id="PTHR43576:SF3">
    <property type="entry name" value="ALPHA-L-ARABINOFURANOSIDASE C"/>
    <property type="match status" value="1"/>
</dbReference>
<dbReference type="InterPro" id="IPR013780">
    <property type="entry name" value="Glyco_hydro_b"/>
</dbReference>
<organism evidence="10 11">
    <name type="scientific">Levilactobacillus suantsaii</name>
    <dbReference type="NCBI Taxonomy" id="2292255"/>
    <lineage>
        <taxon>Bacteria</taxon>
        <taxon>Bacillati</taxon>
        <taxon>Bacillota</taxon>
        <taxon>Bacilli</taxon>
        <taxon>Lactobacillales</taxon>
        <taxon>Lactobacillaceae</taxon>
        <taxon>Levilactobacillus</taxon>
    </lineage>
</organism>
<dbReference type="EC" id="3.2.1.55" evidence="5"/>
<evidence type="ECO:0000256" key="5">
    <source>
        <dbReference type="ARBA" id="ARBA00012670"/>
    </source>
</evidence>
<dbReference type="OrthoDB" id="9758333at2"/>
<dbReference type="RefSeq" id="WP_129031407.1">
    <property type="nucleotide sequence ID" value="NZ_CP059603.1"/>
</dbReference>
<dbReference type="Pfam" id="PF22848">
    <property type="entry name" value="ASD1_dom"/>
    <property type="match status" value="1"/>
</dbReference>
<dbReference type="PANTHER" id="PTHR43576">
    <property type="entry name" value="ALPHA-L-ARABINOFURANOSIDASE C-RELATED"/>
    <property type="match status" value="1"/>
</dbReference>
<reference evidence="10 11" key="1">
    <citation type="submission" date="2018-08" db="EMBL/GenBank/DDBJ databases">
        <title>Lactobacillus suantsai sp. nov., isolated from traditional fermented suan-tsai in Taiwan.</title>
        <authorList>
            <person name="Huang C.-H."/>
        </authorList>
    </citation>
    <scope>NUCLEOTIDE SEQUENCE [LARGE SCALE GENOMIC DNA]</scope>
    <source>
        <strain evidence="10 11">BCRC 12945</strain>
    </source>
</reference>
<name>A0A4V1LFN0_9LACO</name>
<dbReference type="InterPro" id="IPR055235">
    <property type="entry name" value="ASD1_cat"/>
</dbReference>
<dbReference type="Pfam" id="PF06964">
    <property type="entry name" value="Alpha-L-AF_C"/>
    <property type="match status" value="1"/>
</dbReference>
<dbReference type="Proteomes" id="UP000290602">
    <property type="component" value="Unassembled WGS sequence"/>
</dbReference>
<evidence type="ECO:0000256" key="6">
    <source>
        <dbReference type="ARBA" id="ARBA00022801"/>
    </source>
</evidence>
<comment type="caution">
    <text evidence="10">The sequence shown here is derived from an EMBL/GenBank/DDBJ whole genome shotgun (WGS) entry which is preliminary data.</text>
</comment>
<evidence type="ECO:0000256" key="8">
    <source>
        <dbReference type="ARBA" id="ARBA00023295"/>
    </source>
</evidence>
<dbReference type="EMBL" id="QXIL01000002">
    <property type="protein sequence ID" value="RXI79924.1"/>
    <property type="molecule type" value="Genomic_DNA"/>
</dbReference>
<accession>A0A4V1LFN0</accession>
<comment type="subunit">
    <text evidence="4">Homohexamer; trimer of dimers.</text>
</comment>
<keyword evidence="7" id="KW-0119">Carbohydrate metabolism</keyword>
<feature type="domain" description="Alpha-L-arabinofuranosidase C-terminal" evidence="9">
    <location>
        <begin position="301"/>
        <end position="498"/>
    </location>
</feature>
<evidence type="ECO:0000259" key="9">
    <source>
        <dbReference type="SMART" id="SM00813"/>
    </source>
</evidence>
<comment type="pathway">
    <text evidence="2">Glycan metabolism.</text>
</comment>
<dbReference type="SUPFAM" id="SSF51445">
    <property type="entry name" value="(Trans)glycosidases"/>
    <property type="match status" value="1"/>
</dbReference>
<evidence type="ECO:0000256" key="4">
    <source>
        <dbReference type="ARBA" id="ARBA00011165"/>
    </source>
</evidence>
<dbReference type="GO" id="GO:0046373">
    <property type="term" value="P:L-arabinose metabolic process"/>
    <property type="evidence" value="ECO:0007669"/>
    <property type="project" value="InterPro"/>
</dbReference>
<protein>
    <recommendedName>
        <fullName evidence="5">non-reducing end alpha-L-arabinofuranosidase</fullName>
        <ecNumber evidence="5">3.2.1.55</ecNumber>
    </recommendedName>
</protein>
<dbReference type="SUPFAM" id="SSF51011">
    <property type="entry name" value="Glycosyl hydrolase domain"/>
    <property type="match status" value="1"/>
</dbReference>
<keyword evidence="6" id="KW-0378">Hydrolase</keyword>
<dbReference type="GO" id="GO:0000272">
    <property type="term" value="P:polysaccharide catabolic process"/>
    <property type="evidence" value="ECO:0007669"/>
    <property type="project" value="TreeGrafter"/>
</dbReference>
<keyword evidence="8" id="KW-0326">Glycosidase</keyword>
<evidence type="ECO:0000313" key="10">
    <source>
        <dbReference type="EMBL" id="RXI79924.1"/>
    </source>
</evidence>
<keyword evidence="11" id="KW-1185">Reference proteome</keyword>
<dbReference type="InterPro" id="IPR010720">
    <property type="entry name" value="Alpha-L-AF_C"/>
</dbReference>
<evidence type="ECO:0000256" key="1">
    <source>
        <dbReference type="ARBA" id="ARBA00001462"/>
    </source>
</evidence>
<evidence type="ECO:0000313" key="11">
    <source>
        <dbReference type="Proteomes" id="UP000290602"/>
    </source>
</evidence>
<proteinExistence type="inferred from homology"/>
<sequence>MARLQLNQQKHFSVGPQLFGSFVEHMGTVVYTGIYEPDHPTATAAGFRDDVVQLVRKLGLKTVRYPGGNYTSSYHWEDTIGDKKQRPRRMNLAWQAVETNQFGLDEFFQWCQQVHVENPVLTVNLGTRGIDDALHELEYVNGALDTDWANLRRQNGHTEPYGVKYWCLGNELDGKWQVAKKTPEAYGKLANETAKAMKLMDLNIETILVGSSTPRLASYPSWDFKVLMAAYDNVDFIAMHDYVDRGQSEHMDQEDQASVDDLPTYLARSREFDKQIEEIETIADAVKALKHSSKTMKISFDEWNVHRRSLKAPQPWTEHNPVDWCYFNLADTLLFGSMALAILRHGDRVKLSCQALLVNTIPLILTDEGGAAWANPTYYVLQSLLQNLTDQTHVVESTLVDGDVYSTTRYQNVPVVDQVVVDTGSAYVIYAVNRGKTTQQLTVTLPRTIKSGQQQHLIGELDAQNTREHPDTLTLMPRDDFQCDPSSTTQTAMLNGYSWNVITYNYR</sequence>
<comment type="catalytic activity">
    <reaction evidence="1">
        <text>Hydrolysis of terminal non-reducing alpha-L-arabinofuranoside residues in alpha-L-arabinosides.</text>
        <dbReference type="EC" id="3.2.1.55"/>
    </reaction>
</comment>
<gene>
    <name evidence="10" type="ORF">DXH47_02035</name>
</gene>
<dbReference type="GO" id="GO:0046556">
    <property type="term" value="F:alpha-L-arabinofuranosidase activity"/>
    <property type="evidence" value="ECO:0007669"/>
    <property type="project" value="UniProtKB-EC"/>
</dbReference>
<comment type="similarity">
    <text evidence="3">Belongs to the glycosyl hydrolase 51 family.</text>
</comment>
<dbReference type="Gene3D" id="3.20.20.80">
    <property type="entry name" value="Glycosidases"/>
    <property type="match status" value="1"/>
</dbReference>
<dbReference type="SMART" id="SM00813">
    <property type="entry name" value="Alpha-L-AF_C"/>
    <property type="match status" value="1"/>
</dbReference>
<evidence type="ECO:0000256" key="7">
    <source>
        <dbReference type="ARBA" id="ARBA00023277"/>
    </source>
</evidence>